<dbReference type="Pfam" id="PF06114">
    <property type="entry name" value="Peptidase_M78"/>
    <property type="match status" value="1"/>
</dbReference>
<accession>A0A396SP45</accession>
<name>A0A396SP45_9LACO</name>
<comment type="caution">
    <text evidence="2">The sequence shown here is derived from an EMBL/GenBank/DDBJ whole genome shotgun (WGS) entry which is preliminary data.</text>
</comment>
<feature type="domain" description="IrrE N-terminal-like" evidence="1">
    <location>
        <begin position="42"/>
        <end position="145"/>
    </location>
</feature>
<reference evidence="2 3" key="1">
    <citation type="submission" date="2018-07" db="EMBL/GenBank/DDBJ databases">
        <title>Genome sequences of six Lactobacillus spp. isolated from bumble bee guts.</title>
        <authorList>
            <person name="Motta E.V.S."/>
            <person name="Moran N.A."/>
        </authorList>
    </citation>
    <scope>NUCLEOTIDE SEQUENCE [LARGE SCALE GENOMIC DNA]</scope>
    <source>
        <strain evidence="2 3">OCC3</strain>
    </source>
</reference>
<dbReference type="Proteomes" id="UP000265862">
    <property type="component" value="Unassembled WGS sequence"/>
</dbReference>
<dbReference type="AlphaFoldDB" id="A0A396SP45"/>
<evidence type="ECO:0000259" key="1">
    <source>
        <dbReference type="Pfam" id="PF06114"/>
    </source>
</evidence>
<dbReference type="InterPro" id="IPR010359">
    <property type="entry name" value="IrrE_HExxH"/>
</dbReference>
<organism evidence="2 3">
    <name type="scientific">Lactobacillus bombicola</name>
    <dbReference type="NCBI Taxonomy" id="1505723"/>
    <lineage>
        <taxon>Bacteria</taxon>
        <taxon>Bacillati</taxon>
        <taxon>Bacillota</taxon>
        <taxon>Bacilli</taxon>
        <taxon>Lactobacillales</taxon>
        <taxon>Lactobacillaceae</taxon>
        <taxon>Lactobacillus</taxon>
    </lineage>
</organism>
<evidence type="ECO:0000313" key="3">
    <source>
        <dbReference type="Proteomes" id="UP000265862"/>
    </source>
</evidence>
<dbReference type="EMBL" id="QOCV01000011">
    <property type="protein sequence ID" value="RHW53682.1"/>
    <property type="molecule type" value="Genomic_DNA"/>
</dbReference>
<protein>
    <submittedName>
        <fullName evidence="2">ImmA/IrrE family metallo-endopeptidase</fullName>
    </submittedName>
</protein>
<sequence length="164" mass="19724">MSKNILRLYREIRIISRKFDNMQNMDEVLDWITRFCWSKKIGIQYIPYMDPHDPSICYEWPRLIIFNENWHKIAEKPFMLSHEIGHILNGDTSHYHNHNCLHGVGEEEYLANVFAIKLLIQYCQENDIHFNNIYDFAKAFGIPSNVYYILEKYIDVNKCNIVDF</sequence>
<gene>
    <name evidence="2" type="ORF">DS835_06985</name>
</gene>
<proteinExistence type="predicted"/>
<evidence type="ECO:0000313" key="2">
    <source>
        <dbReference type="EMBL" id="RHW53682.1"/>
    </source>
</evidence>